<dbReference type="PRINTS" id="PR00407">
    <property type="entry name" value="EUMOPTERIN"/>
</dbReference>
<feature type="domain" description="Oxidoreductase molybdopterin-binding" evidence="5">
    <location>
        <begin position="35"/>
        <end position="217"/>
    </location>
</feature>
<dbReference type="Pfam" id="PF00174">
    <property type="entry name" value="Oxidored_molyb"/>
    <property type="match status" value="1"/>
</dbReference>
<feature type="domain" description="Moybdenum cofactor oxidoreductase dimerisation" evidence="6">
    <location>
        <begin position="244"/>
        <end position="376"/>
    </location>
</feature>
<dbReference type="InterPro" id="IPR005066">
    <property type="entry name" value="MoCF_OxRdtse_dimer"/>
</dbReference>
<dbReference type="Pfam" id="PF03404">
    <property type="entry name" value="Mo-co_dimer"/>
    <property type="match status" value="1"/>
</dbReference>
<dbReference type="Proteomes" id="UP000799640">
    <property type="component" value="Unassembled WGS sequence"/>
</dbReference>
<dbReference type="InterPro" id="IPR000572">
    <property type="entry name" value="OxRdtase_Mopterin-bd_dom"/>
</dbReference>
<dbReference type="OrthoDB" id="10051395at2759"/>
<dbReference type="InterPro" id="IPR036374">
    <property type="entry name" value="OxRdtase_Mopterin-bd_sf"/>
</dbReference>
<dbReference type="Gene3D" id="3.90.420.10">
    <property type="entry name" value="Oxidoreductase, molybdopterin-binding domain"/>
    <property type="match status" value="1"/>
</dbReference>
<evidence type="ECO:0000259" key="5">
    <source>
        <dbReference type="Pfam" id="PF00174"/>
    </source>
</evidence>
<dbReference type="GO" id="GO:0030151">
    <property type="term" value="F:molybdenum ion binding"/>
    <property type="evidence" value="ECO:0007669"/>
    <property type="project" value="InterPro"/>
</dbReference>
<evidence type="ECO:0000256" key="2">
    <source>
        <dbReference type="ARBA" id="ARBA00022505"/>
    </source>
</evidence>
<dbReference type="AlphaFoldDB" id="A0A6G1I4N1"/>
<keyword evidence="4" id="KW-0560">Oxidoreductase</keyword>
<evidence type="ECO:0000313" key="7">
    <source>
        <dbReference type="EMBL" id="KAF2403144.1"/>
    </source>
</evidence>
<dbReference type="SUPFAM" id="SSF81296">
    <property type="entry name" value="E set domains"/>
    <property type="match status" value="1"/>
</dbReference>
<keyword evidence="2" id="KW-0500">Molybdenum</keyword>
<evidence type="ECO:0000256" key="1">
    <source>
        <dbReference type="ARBA" id="ARBA00001924"/>
    </source>
</evidence>
<evidence type="ECO:0000313" key="8">
    <source>
        <dbReference type="Proteomes" id="UP000799640"/>
    </source>
</evidence>
<dbReference type="GO" id="GO:0006790">
    <property type="term" value="P:sulfur compound metabolic process"/>
    <property type="evidence" value="ECO:0007669"/>
    <property type="project" value="TreeGrafter"/>
</dbReference>
<proteinExistence type="predicted"/>
<comment type="cofactor">
    <cofactor evidence="1">
        <name>Mo-molybdopterin</name>
        <dbReference type="ChEBI" id="CHEBI:71302"/>
    </cofactor>
</comment>
<dbReference type="SUPFAM" id="SSF56524">
    <property type="entry name" value="Oxidoreductase molybdopterin-binding domain"/>
    <property type="match status" value="1"/>
</dbReference>
<keyword evidence="3" id="KW-0479">Metal-binding</keyword>
<dbReference type="PANTHER" id="PTHR19372">
    <property type="entry name" value="SULFITE REDUCTASE"/>
    <property type="match status" value="1"/>
</dbReference>
<feature type="non-terminal residue" evidence="7">
    <location>
        <position position="381"/>
    </location>
</feature>
<evidence type="ECO:0000256" key="3">
    <source>
        <dbReference type="ARBA" id="ARBA00022723"/>
    </source>
</evidence>
<organism evidence="7 8">
    <name type="scientific">Trichodelitschia bisporula</name>
    <dbReference type="NCBI Taxonomy" id="703511"/>
    <lineage>
        <taxon>Eukaryota</taxon>
        <taxon>Fungi</taxon>
        <taxon>Dikarya</taxon>
        <taxon>Ascomycota</taxon>
        <taxon>Pezizomycotina</taxon>
        <taxon>Dothideomycetes</taxon>
        <taxon>Dothideomycetes incertae sedis</taxon>
        <taxon>Phaeotrichales</taxon>
        <taxon>Phaeotrichaceae</taxon>
        <taxon>Trichodelitschia</taxon>
    </lineage>
</organism>
<dbReference type="GO" id="GO:0008482">
    <property type="term" value="F:sulfite oxidase activity"/>
    <property type="evidence" value="ECO:0007669"/>
    <property type="project" value="TreeGrafter"/>
</dbReference>
<dbReference type="EMBL" id="ML996690">
    <property type="protein sequence ID" value="KAF2403144.1"/>
    <property type="molecule type" value="Genomic_DNA"/>
</dbReference>
<dbReference type="GO" id="GO:0005739">
    <property type="term" value="C:mitochondrion"/>
    <property type="evidence" value="ECO:0007669"/>
    <property type="project" value="TreeGrafter"/>
</dbReference>
<dbReference type="Gene3D" id="2.60.40.650">
    <property type="match status" value="1"/>
</dbReference>
<dbReference type="FunFam" id="3.90.420.10:FF:000002">
    <property type="entry name" value="sulfite oxidase, mitochondrial"/>
    <property type="match status" value="1"/>
</dbReference>
<reference evidence="7" key="1">
    <citation type="journal article" date="2020" name="Stud. Mycol.">
        <title>101 Dothideomycetes genomes: a test case for predicting lifestyles and emergence of pathogens.</title>
        <authorList>
            <person name="Haridas S."/>
            <person name="Albert R."/>
            <person name="Binder M."/>
            <person name="Bloem J."/>
            <person name="Labutti K."/>
            <person name="Salamov A."/>
            <person name="Andreopoulos B."/>
            <person name="Baker S."/>
            <person name="Barry K."/>
            <person name="Bills G."/>
            <person name="Bluhm B."/>
            <person name="Cannon C."/>
            <person name="Castanera R."/>
            <person name="Culley D."/>
            <person name="Daum C."/>
            <person name="Ezra D."/>
            <person name="Gonzalez J."/>
            <person name="Henrissat B."/>
            <person name="Kuo A."/>
            <person name="Liang C."/>
            <person name="Lipzen A."/>
            <person name="Lutzoni F."/>
            <person name="Magnuson J."/>
            <person name="Mondo S."/>
            <person name="Nolan M."/>
            <person name="Ohm R."/>
            <person name="Pangilinan J."/>
            <person name="Park H.-J."/>
            <person name="Ramirez L."/>
            <person name="Alfaro M."/>
            <person name="Sun H."/>
            <person name="Tritt A."/>
            <person name="Yoshinaga Y."/>
            <person name="Zwiers L.-H."/>
            <person name="Turgeon B."/>
            <person name="Goodwin S."/>
            <person name="Spatafora J."/>
            <person name="Crous P."/>
            <person name="Grigoriev I."/>
        </authorList>
    </citation>
    <scope>NUCLEOTIDE SEQUENCE</scope>
    <source>
        <strain evidence="7">CBS 262.69</strain>
    </source>
</reference>
<evidence type="ECO:0000259" key="6">
    <source>
        <dbReference type="Pfam" id="PF03404"/>
    </source>
</evidence>
<evidence type="ECO:0000256" key="4">
    <source>
        <dbReference type="ARBA" id="ARBA00023002"/>
    </source>
</evidence>
<dbReference type="GO" id="GO:0020037">
    <property type="term" value="F:heme binding"/>
    <property type="evidence" value="ECO:0007669"/>
    <property type="project" value="TreeGrafter"/>
</dbReference>
<dbReference type="InterPro" id="IPR014756">
    <property type="entry name" value="Ig_E-set"/>
</dbReference>
<dbReference type="GO" id="GO:0043546">
    <property type="term" value="F:molybdopterin cofactor binding"/>
    <property type="evidence" value="ECO:0007669"/>
    <property type="project" value="TreeGrafter"/>
</dbReference>
<keyword evidence="8" id="KW-1185">Reference proteome</keyword>
<sequence>MTTYEYTVEEPLNREPPIDELLSSFITKNEYDRNHGPIPHINAATHTVQIDGLVNRKIFFTIDDLRSFPQHEVLAVLQCAGNRRHSMRTLIKEVKGLDWADGAVMNCTWRGPRLRDVLAEAGVADSLVDEKGYKGWVSFACYETPCEDDSWYGGSVPLARAMDEDGDCILALEMNGAPLTPYRGFPVRALIPGIAGARSVKWLNLITLSTTDCANFYQQHDYKILPPEARTWEEAEKYWPTVPAMMDMPVNSVVGLPESGSTVVRAADGTIEARGYAVPAGVCGPVMKAEVTGDGGQTWVEAELDFGGAEKDDLKTVEGRRRLRWAWCLWSARVKVEPGEGRQVFCRAVDWGGNSQDKDGQWNIRGVGFNAWGQVKDLTIV</sequence>
<accession>A0A6G1I4N1</accession>
<protein>
    <submittedName>
        <fullName evidence="7">Sulfite oxidase</fullName>
    </submittedName>
</protein>
<dbReference type="InterPro" id="IPR008335">
    <property type="entry name" value="Mopterin_OxRdtase_euk"/>
</dbReference>
<gene>
    <name evidence="7" type="ORF">EJ06DRAFT_489981</name>
</gene>
<name>A0A6G1I4N1_9PEZI</name>
<dbReference type="PANTHER" id="PTHR19372:SF7">
    <property type="entry name" value="SULFITE OXIDASE, MITOCHONDRIAL"/>
    <property type="match status" value="1"/>
</dbReference>